<organism evidence="1 2">
    <name type="scientific">Paraburkholderia panacisoli</name>
    <dbReference type="NCBI Taxonomy" id="2603818"/>
    <lineage>
        <taxon>Bacteria</taxon>
        <taxon>Pseudomonadati</taxon>
        <taxon>Pseudomonadota</taxon>
        <taxon>Betaproteobacteria</taxon>
        <taxon>Burkholderiales</taxon>
        <taxon>Burkholderiaceae</taxon>
        <taxon>Paraburkholderia</taxon>
    </lineage>
</organism>
<gene>
    <name evidence="1" type="ORF">FVF58_00245</name>
</gene>
<evidence type="ECO:0000313" key="2">
    <source>
        <dbReference type="Proteomes" id="UP000325273"/>
    </source>
</evidence>
<protein>
    <submittedName>
        <fullName evidence="1">Uncharacterized protein</fullName>
    </submittedName>
</protein>
<dbReference type="EMBL" id="VTUZ01000001">
    <property type="protein sequence ID" value="KAA1015829.1"/>
    <property type="molecule type" value="Genomic_DNA"/>
</dbReference>
<dbReference type="Proteomes" id="UP000325273">
    <property type="component" value="Unassembled WGS sequence"/>
</dbReference>
<dbReference type="AlphaFoldDB" id="A0A5B0HKN6"/>
<comment type="caution">
    <text evidence="1">The sequence shown here is derived from an EMBL/GenBank/DDBJ whole genome shotgun (WGS) entry which is preliminary data.</text>
</comment>
<sequence>MTNSAFYGAWLWEAMDRHELPQPSDAPPYIEARPAYGRCSWMGVALGWIDPTREKAGGVMGMDAALSTLKPECAEQGHDYEEVLHQRANEMRLVKERGL</sequence>
<keyword evidence="2" id="KW-1185">Reference proteome</keyword>
<evidence type="ECO:0000313" key="1">
    <source>
        <dbReference type="EMBL" id="KAA1015829.1"/>
    </source>
</evidence>
<accession>A0A5B0HKN6</accession>
<name>A0A5B0HKN6_9BURK</name>
<dbReference type="RefSeq" id="WP_149667960.1">
    <property type="nucleotide sequence ID" value="NZ_VTUZ01000001.1"/>
</dbReference>
<proteinExistence type="predicted"/>
<reference evidence="1 2" key="1">
    <citation type="submission" date="2019-08" db="EMBL/GenBank/DDBJ databases">
        <title>Paraburkholderia sp. DCY113.</title>
        <authorList>
            <person name="Kang J."/>
        </authorList>
    </citation>
    <scope>NUCLEOTIDE SEQUENCE [LARGE SCALE GENOMIC DNA]</scope>
    <source>
        <strain evidence="1 2">DCY113</strain>
    </source>
</reference>